<evidence type="ECO:0000313" key="2">
    <source>
        <dbReference type="Proteomes" id="UP000053424"/>
    </source>
</evidence>
<keyword evidence="2" id="KW-1185">Reference proteome</keyword>
<reference evidence="1 2" key="1">
    <citation type="submission" date="2014-04" db="EMBL/GenBank/DDBJ databases">
        <authorList>
            <consortium name="DOE Joint Genome Institute"/>
            <person name="Kuo A."/>
            <person name="Gay G."/>
            <person name="Dore J."/>
            <person name="Kohler A."/>
            <person name="Nagy L.G."/>
            <person name="Floudas D."/>
            <person name="Copeland A."/>
            <person name="Barry K.W."/>
            <person name="Cichocki N."/>
            <person name="Veneault-Fourrey C."/>
            <person name="LaButti K."/>
            <person name="Lindquist E.A."/>
            <person name="Lipzen A."/>
            <person name="Lundell T."/>
            <person name="Morin E."/>
            <person name="Murat C."/>
            <person name="Sun H."/>
            <person name="Tunlid A."/>
            <person name="Henrissat B."/>
            <person name="Grigoriev I.V."/>
            <person name="Hibbett D.S."/>
            <person name="Martin F."/>
            <person name="Nordberg H.P."/>
            <person name="Cantor M.N."/>
            <person name="Hua S.X."/>
        </authorList>
    </citation>
    <scope>NUCLEOTIDE SEQUENCE [LARGE SCALE GENOMIC DNA]</scope>
    <source>
        <strain evidence="2">h7</strain>
    </source>
</reference>
<dbReference type="OrthoDB" id="5569250at2759"/>
<organism evidence="1 2">
    <name type="scientific">Hebeloma cylindrosporum</name>
    <dbReference type="NCBI Taxonomy" id="76867"/>
    <lineage>
        <taxon>Eukaryota</taxon>
        <taxon>Fungi</taxon>
        <taxon>Dikarya</taxon>
        <taxon>Basidiomycota</taxon>
        <taxon>Agaricomycotina</taxon>
        <taxon>Agaricomycetes</taxon>
        <taxon>Agaricomycetidae</taxon>
        <taxon>Agaricales</taxon>
        <taxon>Agaricineae</taxon>
        <taxon>Hymenogastraceae</taxon>
        <taxon>Hebeloma</taxon>
    </lineage>
</organism>
<protein>
    <submittedName>
        <fullName evidence="1">Uncharacterized protein</fullName>
    </submittedName>
</protein>
<sequence length="145" mass="16684">MDKEEPNPRSCAVFCNSEVTQSITSLNGLPLWKVFWDIIKCEYLLRLRHTNFHWCDITSRPGVSYREKMRCCRSSLNVFRISTSDLPLLGALTVFQRCWKGFHARIEAKNAEEEVLCAVLAAFEDPKMGLEPDILIPQRGCSRTM</sequence>
<proteinExistence type="predicted"/>
<dbReference type="HOGENOM" id="CLU_1787090_0_0_1"/>
<accession>A0A0C2YTR6</accession>
<dbReference type="EMBL" id="KN831773">
    <property type="protein sequence ID" value="KIM44422.1"/>
    <property type="molecule type" value="Genomic_DNA"/>
</dbReference>
<name>A0A0C2YTR6_HEBCY</name>
<reference evidence="2" key="2">
    <citation type="submission" date="2015-01" db="EMBL/GenBank/DDBJ databases">
        <title>Evolutionary Origins and Diversification of the Mycorrhizal Mutualists.</title>
        <authorList>
            <consortium name="DOE Joint Genome Institute"/>
            <consortium name="Mycorrhizal Genomics Consortium"/>
            <person name="Kohler A."/>
            <person name="Kuo A."/>
            <person name="Nagy L.G."/>
            <person name="Floudas D."/>
            <person name="Copeland A."/>
            <person name="Barry K.W."/>
            <person name="Cichocki N."/>
            <person name="Veneault-Fourrey C."/>
            <person name="LaButti K."/>
            <person name="Lindquist E.A."/>
            <person name="Lipzen A."/>
            <person name="Lundell T."/>
            <person name="Morin E."/>
            <person name="Murat C."/>
            <person name="Riley R."/>
            <person name="Ohm R."/>
            <person name="Sun H."/>
            <person name="Tunlid A."/>
            <person name="Henrissat B."/>
            <person name="Grigoriev I.V."/>
            <person name="Hibbett D.S."/>
            <person name="Martin F."/>
        </authorList>
    </citation>
    <scope>NUCLEOTIDE SEQUENCE [LARGE SCALE GENOMIC DNA]</scope>
    <source>
        <strain evidence="2">h7</strain>
    </source>
</reference>
<dbReference type="Proteomes" id="UP000053424">
    <property type="component" value="Unassembled WGS sequence"/>
</dbReference>
<evidence type="ECO:0000313" key="1">
    <source>
        <dbReference type="EMBL" id="KIM44422.1"/>
    </source>
</evidence>
<dbReference type="AlphaFoldDB" id="A0A0C2YTR6"/>
<gene>
    <name evidence="1" type="ORF">M413DRAFT_352910</name>
</gene>